<name>A0A5K1IQ89_9ACTN</name>
<reference evidence="3 4" key="1">
    <citation type="submission" date="2019-10" db="EMBL/GenBank/DDBJ databases">
        <authorList>
            <person name="Wolf R A."/>
        </authorList>
    </citation>
    <scope>NUCLEOTIDE SEQUENCE [LARGE SCALE GENOMIC DNA]</scope>
    <source>
        <strain evidence="3">Collinsella_aerofaciens_DSM_13712</strain>
    </source>
</reference>
<dbReference type="RefSeq" id="WP_152067543.1">
    <property type="nucleotide sequence ID" value="NZ_CABWIF010000006.1"/>
</dbReference>
<sequence>MKYYEIGQRIRRYRKACGLSQEALAEKAGISATHMSHIETGNTKLSLPVLVNIAEALSVQTDALLYDTPRFSKTVASEHIQNLLDSCTTEQLYVIIDTLEALKVSLDKHVGD</sequence>
<dbReference type="GO" id="GO:0005829">
    <property type="term" value="C:cytosol"/>
    <property type="evidence" value="ECO:0007669"/>
    <property type="project" value="TreeGrafter"/>
</dbReference>
<dbReference type="CDD" id="cd00093">
    <property type="entry name" value="HTH_XRE"/>
    <property type="match status" value="1"/>
</dbReference>
<dbReference type="PROSITE" id="PS50943">
    <property type="entry name" value="HTH_CROC1"/>
    <property type="match status" value="1"/>
</dbReference>
<keyword evidence="1" id="KW-0238">DNA-binding</keyword>
<dbReference type="Proteomes" id="UP000368032">
    <property type="component" value="Unassembled WGS sequence"/>
</dbReference>
<evidence type="ECO:0000313" key="4">
    <source>
        <dbReference type="Proteomes" id="UP000368032"/>
    </source>
</evidence>
<dbReference type="InterPro" id="IPR010982">
    <property type="entry name" value="Lambda_DNA-bd_dom_sf"/>
</dbReference>
<dbReference type="Gene3D" id="1.10.260.40">
    <property type="entry name" value="lambda repressor-like DNA-binding domains"/>
    <property type="match status" value="1"/>
</dbReference>
<feature type="domain" description="HTH cro/C1-type" evidence="2">
    <location>
        <begin position="10"/>
        <end position="64"/>
    </location>
</feature>
<dbReference type="GO" id="GO:0003700">
    <property type="term" value="F:DNA-binding transcription factor activity"/>
    <property type="evidence" value="ECO:0007669"/>
    <property type="project" value="TreeGrafter"/>
</dbReference>
<evidence type="ECO:0000259" key="2">
    <source>
        <dbReference type="PROSITE" id="PS50943"/>
    </source>
</evidence>
<protein>
    <submittedName>
        <fullName evidence="3">HTH-type transcriptional regulator SinR</fullName>
    </submittedName>
</protein>
<dbReference type="PANTHER" id="PTHR46797:SF1">
    <property type="entry name" value="METHYLPHOSPHONATE SYNTHASE"/>
    <property type="match status" value="1"/>
</dbReference>
<organism evidence="3 4">
    <name type="scientific">Collinsella aerofaciens</name>
    <dbReference type="NCBI Taxonomy" id="74426"/>
    <lineage>
        <taxon>Bacteria</taxon>
        <taxon>Bacillati</taxon>
        <taxon>Actinomycetota</taxon>
        <taxon>Coriobacteriia</taxon>
        <taxon>Coriobacteriales</taxon>
        <taxon>Coriobacteriaceae</taxon>
        <taxon>Collinsella</taxon>
    </lineage>
</organism>
<dbReference type="EMBL" id="CABWIF010000006">
    <property type="protein sequence ID" value="VWL90475.1"/>
    <property type="molecule type" value="Genomic_DNA"/>
</dbReference>
<dbReference type="GO" id="GO:0003677">
    <property type="term" value="F:DNA binding"/>
    <property type="evidence" value="ECO:0007669"/>
    <property type="project" value="UniProtKB-KW"/>
</dbReference>
<dbReference type="SUPFAM" id="SSF47413">
    <property type="entry name" value="lambda repressor-like DNA-binding domains"/>
    <property type="match status" value="1"/>
</dbReference>
<dbReference type="AlphaFoldDB" id="A0A5K1IQ89"/>
<evidence type="ECO:0000313" key="3">
    <source>
        <dbReference type="EMBL" id="VWL90475.1"/>
    </source>
</evidence>
<accession>A0A5K1IQ89</accession>
<dbReference type="SMART" id="SM00530">
    <property type="entry name" value="HTH_XRE"/>
    <property type="match status" value="1"/>
</dbReference>
<dbReference type="PANTHER" id="PTHR46797">
    <property type="entry name" value="HTH-TYPE TRANSCRIPTIONAL REGULATOR"/>
    <property type="match status" value="1"/>
</dbReference>
<proteinExistence type="predicted"/>
<dbReference type="InterPro" id="IPR050807">
    <property type="entry name" value="TransReg_Diox_bact_type"/>
</dbReference>
<evidence type="ECO:0000256" key="1">
    <source>
        <dbReference type="ARBA" id="ARBA00023125"/>
    </source>
</evidence>
<gene>
    <name evidence="3" type="primary">sinR</name>
    <name evidence="3" type="ORF">CKJAJONC_01424</name>
</gene>
<dbReference type="Pfam" id="PF13560">
    <property type="entry name" value="HTH_31"/>
    <property type="match status" value="1"/>
</dbReference>
<dbReference type="InterPro" id="IPR001387">
    <property type="entry name" value="Cro/C1-type_HTH"/>
</dbReference>